<dbReference type="AlphaFoldDB" id="A0A4S2M7R9"/>
<name>A0A4S2M7R9_OPIFE</name>
<accession>A0A4S2M7R9</accession>
<evidence type="ECO:0000259" key="1">
    <source>
        <dbReference type="Pfam" id="PF21049"/>
    </source>
</evidence>
<feature type="domain" description="Cilia- and flagella-associated protein 69 ARM repeats" evidence="1">
    <location>
        <begin position="128"/>
        <end position="166"/>
    </location>
</feature>
<dbReference type="SUPFAM" id="SSF48371">
    <property type="entry name" value="ARM repeat"/>
    <property type="match status" value="1"/>
</dbReference>
<comment type="caution">
    <text evidence="2">The sequence shown here is derived from an EMBL/GenBank/DDBJ whole genome shotgun (WGS) entry which is preliminary data.</text>
</comment>
<gene>
    <name evidence="2" type="ORF">CRM22_002078</name>
</gene>
<keyword evidence="3" id="KW-1185">Reference proteome</keyword>
<dbReference type="InterPro" id="IPR048733">
    <property type="entry name" value="CFA69_ARM_dom"/>
</dbReference>
<dbReference type="STRING" id="147828.A0A4S2M7R9"/>
<proteinExistence type="predicted"/>
<evidence type="ECO:0000313" key="2">
    <source>
        <dbReference type="EMBL" id="TGZ72452.1"/>
    </source>
</evidence>
<organism evidence="2 3">
    <name type="scientific">Opisthorchis felineus</name>
    <dbReference type="NCBI Taxonomy" id="147828"/>
    <lineage>
        <taxon>Eukaryota</taxon>
        <taxon>Metazoa</taxon>
        <taxon>Spiralia</taxon>
        <taxon>Lophotrochozoa</taxon>
        <taxon>Platyhelminthes</taxon>
        <taxon>Trematoda</taxon>
        <taxon>Digenea</taxon>
        <taxon>Opisthorchiida</taxon>
        <taxon>Opisthorchiata</taxon>
        <taxon>Opisthorchiidae</taxon>
        <taxon>Opisthorchis</taxon>
    </lineage>
</organism>
<dbReference type="PANTHER" id="PTHR14716:SF0">
    <property type="entry name" value="CILIA- AND FLAGELLA-ASSOCIATED PROTEIN 69"/>
    <property type="match status" value="1"/>
</dbReference>
<dbReference type="InterPro" id="IPR048732">
    <property type="entry name" value="CFA69"/>
</dbReference>
<dbReference type="OrthoDB" id="191673at2759"/>
<feature type="non-terminal residue" evidence="2">
    <location>
        <position position="166"/>
    </location>
</feature>
<dbReference type="Pfam" id="PF21049">
    <property type="entry name" value="CFA69_ARM_rpt"/>
    <property type="match status" value="2"/>
</dbReference>
<sequence>SLLDQDLVRLLVSSSPLQSSWCGSAVQQGRRGKGCQTPRESTEDDLEVDNIDLEIQSDILFMLARICEDNMQQKKLFGNEGVAMLLLTLSILPQRLKRLEGQGVLGNPFSNNHGDVVNNLLISNHPVLKLAIMLVDAIWCCVIGCPESEAFFVSDQGLKMLLDLLE</sequence>
<feature type="non-terminal residue" evidence="2">
    <location>
        <position position="1"/>
    </location>
</feature>
<dbReference type="EMBL" id="SJOL01003676">
    <property type="protein sequence ID" value="TGZ72452.1"/>
    <property type="molecule type" value="Genomic_DNA"/>
</dbReference>
<dbReference type="PANTHER" id="PTHR14716">
    <property type="entry name" value="CILIA- AND FLAGELLA-ASSOCIATED PROTEIN 69"/>
    <property type="match status" value="1"/>
</dbReference>
<dbReference type="Proteomes" id="UP000308267">
    <property type="component" value="Unassembled WGS sequence"/>
</dbReference>
<reference evidence="2 3" key="1">
    <citation type="journal article" date="2019" name="BMC Genomics">
        <title>New insights from Opisthorchis felineus genome: update on genomics of the epidemiologically important liver flukes.</title>
        <authorList>
            <person name="Ershov N.I."/>
            <person name="Mordvinov V.A."/>
            <person name="Prokhortchouk E.B."/>
            <person name="Pakharukova M.Y."/>
            <person name="Gunbin K.V."/>
            <person name="Ustyantsev K."/>
            <person name="Genaev M.A."/>
            <person name="Blinov A.G."/>
            <person name="Mazur A."/>
            <person name="Boulygina E."/>
            <person name="Tsygankova S."/>
            <person name="Khrameeva E."/>
            <person name="Chekanov N."/>
            <person name="Fan G."/>
            <person name="Xiao A."/>
            <person name="Zhang H."/>
            <person name="Xu X."/>
            <person name="Yang H."/>
            <person name="Solovyev V."/>
            <person name="Lee S.M."/>
            <person name="Liu X."/>
            <person name="Afonnikov D.A."/>
            <person name="Skryabin K.G."/>
        </authorList>
    </citation>
    <scope>NUCLEOTIDE SEQUENCE [LARGE SCALE GENOMIC DNA]</scope>
    <source>
        <strain evidence="2">AK-0245</strain>
        <tissue evidence="2">Whole organism</tissue>
    </source>
</reference>
<dbReference type="InterPro" id="IPR016024">
    <property type="entry name" value="ARM-type_fold"/>
</dbReference>
<evidence type="ECO:0000313" key="3">
    <source>
        <dbReference type="Proteomes" id="UP000308267"/>
    </source>
</evidence>
<protein>
    <recommendedName>
        <fullName evidence="1">Cilia- and flagella-associated protein 69 ARM repeats domain-containing protein</fullName>
    </recommendedName>
</protein>
<feature type="domain" description="Cilia- and flagella-associated protein 69 ARM repeats" evidence="1">
    <location>
        <begin position="42"/>
        <end position="98"/>
    </location>
</feature>